<dbReference type="AlphaFoldDB" id="A0A0G2DZC0"/>
<reference evidence="2 3" key="2">
    <citation type="submission" date="2015-05" db="EMBL/GenBank/DDBJ databases">
        <title>Distinctive expansion of gene families associated with plant cell wall degradation and secondary metabolism in the genomes of grapevine trunk pathogens.</title>
        <authorList>
            <person name="Lawrence D.P."/>
            <person name="Travadon R."/>
            <person name="Rolshausen P.E."/>
            <person name="Baumgartner K."/>
        </authorList>
    </citation>
    <scope>NUCLEOTIDE SEQUENCE [LARGE SCALE GENOMIC DNA]</scope>
    <source>
        <strain evidence="2">DS831</strain>
    </source>
</reference>
<keyword evidence="1" id="KW-1133">Transmembrane helix</keyword>
<evidence type="ECO:0000313" key="2">
    <source>
        <dbReference type="EMBL" id="KKY15471.1"/>
    </source>
</evidence>
<evidence type="ECO:0000313" key="3">
    <source>
        <dbReference type="Proteomes" id="UP000034182"/>
    </source>
</evidence>
<sequence length="164" mass="17978">MSVNATFFLSTTEDKCVYNGASIDASGLTTNGNLCAYVEGMNRVWACSAPDRVCWSWDQACKGGDATTPDDSQNYCSSNGAEWCCSKADECTRTPGQINICWGLWRNPTYNMTDAEALLYNQEHYSALPFGILFCQCRRGVSLGVGKLVVIIIIIIIIIIAFDT</sequence>
<protein>
    <submittedName>
        <fullName evidence="2">Uncharacterized protein</fullName>
    </submittedName>
</protein>
<dbReference type="EMBL" id="LAQI01000194">
    <property type="protein sequence ID" value="KKY15471.1"/>
    <property type="molecule type" value="Genomic_DNA"/>
</dbReference>
<accession>A0A0G2DZC0</accession>
<name>A0A0G2DZC0_9PEZI</name>
<evidence type="ECO:0000256" key="1">
    <source>
        <dbReference type="SAM" id="Phobius"/>
    </source>
</evidence>
<gene>
    <name evidence="2" type="ORF">UCDDS831_g07590</name>
</gene>
<reference evidence="2 3" key="1">
    <citation type="submission" date="2015-03" db="EMBL/GenBank/DDBJ databases">
        <authorList>
            <person name="Morales-Cruz A."/>
            <person name="Amrine K.C."/>
            <person name="Cantu D."/>
        </authorList>
    </citation>
    <scope>NUCLEOTIDE SEQUENCE [LARGE SCALE GENOMIC DNA]</scope>
    <source>
        <strain evidence="2">DS831</strain>
    </source>
</reference>
<dbReference type="Proteomes" id="UP000034182">
    <property type="component" value="Unassembled WGS sequence"/>
</dbReference>
<feature type="transmembrane region" description="Helical" evidence="1">
    <location>
        <begin position="141"/>
        <end position="162"/>
    </location>
</feature>
<keyword evidence="1" id="KW-0812">Transmembrane</keyword>
<comment type="caution">
    <text evidence="2">The sequence shown here is derived from an EMBL/GenBank/DDBJ whole genome shotgun (WGS) entry which is preliminary data.</text>
</comment>
<keyword evidence="1" id="KW-0472">Membrane</keyword>
<organism evidence="2 3">
    <name type="scientific">Diplodia seriata</name>
    <dbReference type="NCBI Taxonomy" id="420778"/>
    <lineage>
        <taxon>Eukaryota</taxon>
        <taxon>Fungi</taxon>
        <taxon>Dikarya</taxon>
        <taxon>Ascomycota</taxon>
        <taxon>Pezizomycotina</taxon>
        <taxon>Dothideomycetes</taxon>
        <taxon>Dothideomycetes incertae sedis</taxon>
        <taxon>Botryosphaeriales</taxon>
        <taxon>Botryosphaeriaceae</taxon>
        <taxon>Diplodia</taxon>
    </lineage>
</organism>
<proteinExistence type="predicted"/>